<dbReference type="OrthoDB" id="2498029at2759"/>
<dbReference type="InterPro" id="IPR022742">
    <property type="entry name" value="Hydrolase_4"/>
</dbReference>
<dbReference type="Pfam" id="PF12146">
    <property type="entry name" value="Hydrolase_4"/>
    <property type="match status" value="1"/>
</dbReference>
<protein>
    <submittedName>
        <fullName evidence="3">Monoglyceride lipase-like</fullName>
    </submittedName>
</protein>
<dbReference type="RefSeq" id="XP_019631692.1">
    <property type="nucleotide sequence ID" value="XM_019776133.1"/>
</dbReference>
<evidence type="ECO:0000313" key="3">
    <source>
        <dbReference type="RefSeq" id="XP_019631692.1"/>
    </source>
</evidence>
<dbReference type="KEGG" id="bbel:109475500"/>
<dbReference type="PANTHER" id="PTHR11614">
    <property type="entry name" value="PHOSPHOLIPASE-RELATED"/>
    <property type="match status" value="1"/>
</dbReference>
<dbReference type="GeneID" id="109475500"/>
<dbReference type="AlphaFoldDB" id="A0A6P4ZKU7"/>
<dbReference type="PRINTS" id="PR00111">
    <property type="entry name" value="ABHYDROLASE"/>
</dbReference>
<dbReference type="InterPro" id="IPR051044">
    <property type="entry name" value="MAG_DAG_Lipase"/>
</dbReference>
<accession>A0A6P4ZKU7</accession>
<reference evidence="3" key="1">
    <citation type="submission" date="2025-08" db="UniProtKB">
        <authorList>
            <consortium name="RefSeq"/>
        </authorList>
    </citation>
    <scope>IDENTIFICATION</scope>
    <source>
        <tissue evidence="3">Gonad</tissue>
    </source>
</reference>
<dbReference type="InterPro" id="IPR000073">
    <property type="entry name" value="AB_hydrolase_1"/>
</dbReference>
<sequence length="302" mass="33669">MATSGDDTGRCTPQGVSYSTLPHMVNADGRYLYCKTWEPTSGDKPRALLMIAHGLDEHIGWYDDFAQFLTGHNFLVFSHDHIGHGQSEGERADVKDFNVLVRDTLQHVDMIVEKYPDTPVYILGYSMGGPVSILAACERPQQFAGVLLIGPAIKPHPGEAPGWKVFLLKLVVPVVPWLSLTSGDRADLVGKDEVTNQKIQDDPLCFHGGLKLRTAAQILTGMQKVQSKMDDIEWPFLVMYGEDDEVVNSEGSKMLYEKARSADKTIKTYPNCRHGLLKETKEDADKVKQDILEWLLARTEPS</sequence>
<proteinExistence type="predicted"/>
<evidence type="ECO:0000313" key="2">
    <source>
        <dbReference type="Proteomes" id="UP000515135"/>
    </source>
</evidence>
<dbReference type="Proteomes" id="UP000515135">
    <property type="component" value="Unplaced"/>
</dbReference>
<name>A0A6P4ZKU7_BRABE</name>
<dbReference type="InterPro" id="IPR029058">
    <property type="entry name" value="AB_hydrolase_fold"/>
</dbReference>
<gene>
    <name evidence="3" type="primary">LOC109475500</name>
</gene>
<dbReference type="Gene3D" id="3.40.50.1820">
    <property type="entry name" value="alpha/beta hydrolase"/>
    <property type="match status" value="1"/>
</dbReference>
<evidence type="ECO:0000259" key="1">
    <source>
        <dbReference type="Pfam" id="PF12146"/>
    </source>
</evidence>
<dbReference type="SUPFAM" id="SSF53474">
    <property type="entry name" value="alpha/beta-Hydrolases"/>
    <property type="match status" value="1"/>
</dbReference>
<organism evidence="2 3">
    <name type="scientific">Branchiostoma belcheri</name>
    <name type="common">Amphioxus</name>
    <dbReference type="NCBI Taxonomy" id="7741"/>
    <lineage>
        <taxon>Eukaryota</taxon>
        <taxon>Metazoa</taxon>
        <taxon>Chordata</taxon>
        <taxon>Cephalochordata</taxon>
        <taxon>Leptocardii</taxon>
        <taxon>Amphioxiformes</taxon>
        <taxon>Branchiostomatidae</taxon>
        <taxon>Branchiostoma</taxon>
    </lineage>
</organism>
<feature type="domain" description="Serine aminopeptidase S33" evidence="1">
    <location>
        <begin position="44"/>
        <end position="280"/>
    </location>
</feature>
<dbReference type="FunFam" id="3.40.50.1820:FF:000117">
    <property type="entry name" value="Monoglyceride lipase, putative"/>
    <property type="match status" value="1"/>
</dbReference>
<keyword evidence="2" id="KW-1185">Reference proteome</keyword>